<dbReference type="Proteomes" id="UP001187192">
    <property type="component" value="Unassembled WGS sequence"/>
</dbReference>
<feature type="compositionally biased region" description="Basic and acidic residues" evidence="1">
    <location>
        <begin position="27"/>
        <end position="51"/>
    </location>
</feature>
<keyword evidence="3" id="KW-1185">Reference proteome</keyword>
<feature type="region of interest" description="Disordered" evidence="1">
    <location>
        <begin position="1"/>
        <end position="59"/>
    </location>
</feature>
<sequence length="91" mass="10455">MKTNKTQRIARKREGEKVRESQFSPGDSRDSFGHDFMASDRAGEGEADARHLGNSGDRNVVDNFACPVQSMREKETEVRREIDDIEKKRKE</sequence>
<accession>A0AA88AGS6</accession>
<gene>
    <name evidence="2" type="ORF">TIFTF001_014845</name>
</gene>
<proteinExistence type="predicted"/>
<comment type="caution">
    <text evidence="2">The sequence shown here is derived from an EMBL/GenBank/DDBJ whole genome shotgun (WGS) entry which is preliminary data.</text>
</comment>
<feature type="region of interest" description="Disordered" evidence="1">
    <location>
        <begin position="71"/>
        <end position="91"/>
    </location>
</feature>
<evidence type="ECO:0000313" key="2">
    <source>
        <dbReference type="EMBL" id="GMN45658.1"/>
    </source>
</evidence>
<protein>
    <submittedName>
        <fullName evidence="2">Uncharacterized protein</fullName>
    </submittedName>
</protein>
<dbReference type="EMBL" id="BTGU01000021">
    <property type="protein sequence ID" value="GMN45658.1"/>
    <property type="molecule type" value="Genomic_DNA"/>
</dbReference>
<evidence type="ECO:0000313" key="3">
    <source>
        <dbReference type="Proteomes" id="UP001187192"/>
    </source>
</evidence>
<evidence type="ECO:0000256" key="1">
    <source>
        <dbReference type="SAM" id="MobiDB-lite"/>
    </source>
</evidence>
<dbReference type="AlphaFoldDB" id="A0AA88AGS6"/>
<reference evidence="2" key="1">
    <citation type="submission" date="2023-07" db="EMBL/GenBank/DDBJ databases">
        <title>draft genome sequence of fig (Ficus carica).</title>
        <authorList>
            <person name="Takahashi T."/>
            <person name="Nishimura K."/>
        </authorList>
    </citation>
    <scope>NUCLEOTIDE SEQUENCE</scope>
</reference>
<name>A0AA88AGS6_FICCA</name>
<organism evidence="2 3">
    <name type="scientific">Ficus carica</name>
    <name type="common">Common fig</name>
    <dbReference type="NCBI Taxonomy" id="3494"/>
    <lineage>
        <taxon>Eukaryota</taxon>
        <taxon>Viridiplantae</taxon>
        <taxon>Streptophyta</taxon>
        <taxon>Embryophyta</taxon>
        <taxon>Tracheophyta</taxon>
        <taxon>Spermatophyta</taxon>
        <taxon>Magnoliopsida</taxon>
        <taxon>eudicotyledons</taxon>
        <taxon>Gunneridae</taxon>
        <taxon>Pentapetalae</taxon>
        <taxon>rosids</taxon>
        <taxon>fabids</taxon>
        <taxon>Rosales</taxon>
        <taxon>Moraceae</taxon>
        <taxon>Ficeae</taxon>
        <taxon>Ficus</taxon>
    </lineage>
</organism>